<comment type="caution">
    <text evidence="10">The sequence shown here is derived from an EMBL/GenBank/DDBJ whole genome shotgun (WGS) entry which is preliminary data.</text>
</comment>
<evidence type="ECO:0000256" key="7">
    <source>
        <dbReference type="ARBA" id="ARBA00023118"/>
    </source>
</evidence>
<evidence type="ECO:0000259" key="9">
    <source>
        <dbReference type="Pfam" id="PF03787"/>
    </source>
</evidence>
<dbReference type="PANTHER" id="PTHR35579:SF3">
    <property type="entry name" value="CRISPR SYSTEM CMS ENDORIBONUCLEASE CSM3"/>
    <property type="match status" value="1"/>
</dbReference>
<keyword evidence="4" id="KW-0255">Endonuclease</keyword>
<gene>
    <name evidence="10" type="primary">csm3</name>
    <name evidence="10" type="ORF">ENW00_07090</name>
</gene>
<accession>A0A7C3MJJ8</accession>
<keyword evidence="7" id="KW-0051">Antiviral defense</keyword>
<name>A0A7C3MJJ8_DICTH</name>
<evidence type="ECO:0000313" key="10">
    <source>
        <dbReference type="EMBL" id="HFX13894.1"/>
    </source>
</evidence>
<dbReference type="EMBL" id="DTIN01000026">
    <property type="protein sequence ID" value="HFX13894.1"/>
    <property type="molecule type" value="Genomic_DNA"/>
</dbReference>
<dbReference type="InterPro" id="IPR005537">
    <property type="entry name" value="RAMP_III_fam"/>
</dbReference>
<dbReference type="NCBIfam" id="TIGR02582">
    <property type="entry name" value="cas7_TM1809"/>
    <property type="match status" value="1"/>
</dbReference>
<evidence type="ECO:0000256" key="4">
    <source>
        <dbReference type="ARBA" id="ARBA00022759"/>
    </source>
</evidence>
<dbReference type="AlphaFoldDB" id="A0A7C3MJJ8"/>
<protein>
    <recommendedName>
        <fullName evidence="2">CRISPR system Cms endoribonuclease Csm3</fullName>
    </recommendedName>
    <alternativeName>
        <fullName evidence="8">CRISPR type III A-associated RAMP protein Csm3</fullName>
    </alternativeName>
</protein>
<evidence type="ECO:0000256" key="5">
    <source>
        <dbReference type="ARBA" id="ARBA00022801"/>
    </source>
</evidence>
<keyword evidence="5" id="KW-0378">Hydrolase</keyword>
<dbReference type="InterPro" id="IPR052216">
    <property type="entry name" value="CRISPR_Csm3_endoribonuclease"/>
</dbReference>
<comment type="similarity">
    <text evidence="1">Belongs to the CRISPR-associated Csm3 family.</text>
</comment>
<evidence type="ECO:0000256" key="8">
    <source>
        <dbReference type="ARBA" id="ARBA00033183"/>
    </source>
</evidence>
<dbReference type="GO" id="GO:0051607">
    <property type="term" value="P:defense response to virus"/>
    <property type="evidence" value="ECO:0007669"/>
    <property type="project" value="UniProtKB-KW"/>
</dbReference>
<evidence type="ECO:0000256" key="2">
    <source>
        <dbReference type="ARBA" id="ARBA00022150"/>
    </source>
</evidence>
<reference evidence="10" key="1">
    <citation type="journal article" date="2020" name="mSystems">
        <title>Genome- and Community-Level Interaction Insights into Carbon Utilization and Element Cycling Functions of Hydrothermarchaeota in Hydrothermal Sediment.</title>
        <authorList>
            <person name="Zhou Z."/>
            <person name="Liu Y."/>
            <person name="Xu W."/>
            <person name="Pan J."/>
            <person name="Luo Z.H."/>
            <person name="Li M."/>
        </authorList>
    </citation>
    <scope>NUCLEOTIDE SEQUENCE [LARGE SCALE GENOMIC DNA]</scope>
    <source>
        <strain evidence="10">SpSt-81</strain>
    </source>
</reference>
<dbReference type="GO" id="GO:0004519">
    <property type="term" value="F:endonuclease activity"/>
    <property type="evidence" value="ECO:0007669"/>
    <property type="project" value="UniProtKB-KW"/>
</dbReference>
<dbReference type="GO" id="GO:0003723">
    <property type="term" value="F:RNA binding"/>
    <property type="evidence" value="ECO:0007669"/>
    <property type="project" value="UniProtKB-KW"/>
</dbReference>
<feature type="domain" description="CRISPR type III-associated protein" evidence="9">
    <location>
        <begin position="13"/>
        <end position="200"/>
    </location>
</feature>
<dbReference type="PANTHER" id="PTHR35579">
    <property type="entry name" value="CRISPR SYSTEM CMS ENDORIBONUCLEASE CSM3"/>
    <property type="match status" value="1"/>
</dbReference>
<keyword evidence="3" id="KW-0540">Nuclease</keyword>
<evidence type="ECO:0000256" key="6">
    <source>
        <dbReference type="ARBA" id="ARBA00022884"/>
    </source>
</evidence>
<organism evidence="10">
    <name type="scientific">Dictyoglomus thermophilum</name>
    <dbReference type="NCBI Taxonomy" id="14"/>
    <lineage>
        <taxon>Bacteria</taxon>
        <taxon>Pseudomonadati</taxon>
        <taxon>Dictyoglomota</taxon>
        <taxon>Dictyoglomia</taxon>
        <taxon>Dictyoglomales</taxon>
        <taxon>Dictyoglomaceae</taxon>
        <taxon>Dictyoglomus</taxon>
    </lineage>
</organism>
<dbReference type="GO" id="GO:0016787">
    <property type="term" value="F:hydrolase activity"/>
    <property type="evidence" value="ECO:0007669"/>
    <property type="project" value="UniProtKB-KW"/>
</dbReference>
<dbReference type="InterPro" id="IPR013412">
    <property type="entry name" value="CRISPR-assoc_RAMP_Csm3"/>
</dbReference>
<keyword evidence="6" id="KW-0694">RNA-binding</keyword>
<dbReference type="Pfam" id="PF03787">
    <property type="entry name" value="RAMPs"/>
    <property type="match status" value="1"/>
</dbReference>
<evidence type="ECO:0000256" key="1">
    <source>
        <dbReference type="ARBA" id="ARBA00006342"/>
    </source>
</evidence>
<evidence type="ECO:0000256" key="3">
    <source>
        <dbReference type="ARBA" id="ARBA00022722"/>
    </source>
</evidence>
<sequence length="253" mass="28509">MNKFIGKLFIEGEITLVTGLHIGGSKETGEIGGLDNPVIKTVKGVPYIPGSSLKGKIRCLLERKHLNLENGDPCGCGKENCVICNLFGSHSARNKTLTRLIVRDSFLDEEHFRKEFGEILEGEYTEEKTENIIDRIRGTALHPRTMERVPAGAKFKFSSAISFYENDNIKELTTRFIEGLRLLEDDYLGGSGTRGYGQIKFENLNFYVKNVNSYIGDNKKQPINTNIKSLSDIDISKLIEELERQMKVKKNES</sequence>
<proteinExistence type="inferred from homology"/>